<dbReference type="EMBL" id="BSDE01000003">
    <property type="protein sequence ID" value="GLH73593.1"/>
    <property type="molecule type" value="Genomic_DNA"/>
</dbReference>
<name>A0ABQ5QG93_9BACT</name>
<dbReference type="Proteomes" id="UP001165069">
    <property type="component" value="Unassembled WGS sequence"/>
</dbReference>
<sequence length="108" mass="12294">MRAHEMAPSIGVASASTRRMELERFEAQLAEWTALIGQCRAHARRSAPQVQVELDHLTDELQLQRNAASVQLLRLKHAADTEWESEKAQIEAVWRAVRASFQKIRASF</sequence>
<accession>A0ABQ5QG93</accession>
<protein>
    <submittedName>
        <fullName evidence="1">Uncharacterized protein</fullName>
    </submittedName>
</protein>
<gene>
    <name evidence="1" type="ORF">GETHLI_20950</name>
</gene>
<dbReference type="RefSeq" id="WP_285574952.1">
    <property type="nucleotide sequence ID" value="NZ_BSDE01000003.1"/>
</dbReference>
<reference evidence="1 2" key="1">
    <citation type="journal article" date="2023" name="Antonie Van Leeuwenhoek">
        <title>Mesoterricola silvestris gen. nov., sp. nov., Mesoterricola sediminis sp. nov., Geothrix oryzae sp. nov., Geothrix edaphica sp. nov., Geothrix rubra sp. nov., and Geothrix limicola sp. nov., six novel members of Acidobacteriota isolated from soils.</title>
        <authorList>
            <person name="Itoh H."/>
            <person name="Sugisawa Y."/>
            <person name="Mise K."/>
            <person name="Xu Z."/>
            <person name="Kuniyasu M."/>
            <person name="Ushijima N."/>
            <person name="Kawano K."/>
            <person name="Kobayashi E."/>
            <person name="Shiratori Y."/>
            <person name="Masuda Y."/>
            <person name="Senoo K."/>
        </authorList>
    </citation>
    <scope>NUCLEOTIDE SEQUENCE [LARGE SCALE GENOMIC DNA]</scope>
    <source>
        <strain evidence="1 2">Red804</strain>
    </source>
</reference>
<organism evidence="1 2">
    <name type="scientific">Geothrix limicola</name>
    <dbReference type="NCBI Taxonomy" id="2927978"/>
    <lineage>
        <taxon>Bacteria</taxon>
        <taxon>Pseudomonadati</taxon>
        <taxon>Acidobacteriota</taxon>
        <taxon>Holophagae</taxon>
        <taxon>Holophagales</taxon>
        <taxon>Holophagaceae</taxon>
        <taxon>Geothrix</taxon>
    </lineage>
</organism>
<proteinExistence type="predicted"/>
<keyword evidence="2" id="KW-1185">Reference proteome</keyword>
<evidence type="ECO:0000313" key="2">
    <source>
        <dbReference type="Proteomes" id="UP001165069"/>
    </source>
</evidence>
<evidence type="ECO:0000313" key="1">
    <source>
        <dbReference type="EMBL" id="GLH73593.1"/>
    </source>
</evidence>
<comment type="caution">
    <text evidence="1">The sequence shown here is derived from an EMBL/GenBank/DDBJ whole genome shotgun (WGS) entry which is preliminary data.</text>
</comment>